<keyword evidence="1" id="KW-0732">Signal</keyword>
<comment type="caution">
    <text evidence="2">The sequence shown here is derived from an EMBL/GenBank/DDBJ whole genome shotgun (WGS) entry which is preliminary data.</text>
</comment>
<dbReference type="RefSeq" id="WP_380075710.1">
    <property type="nucleotide sequence ID" value="NZ_JBHRZF010000018.1"/>
</dbReference>
<sequence>MKKSPFLASIALLLAGCAGNNATTAKPEISLSAGRVTVVSGASEVTTEINLTRRNGHAEEVTLSVSGMPQGMSAVFEKSVLSASETVAKLRLSETAGYEPCTLVQVFQSTR</sequence>
<gene>
    <name evidence="2" type="ORF">ACFOPQ_02020</name>
</gene>
<dbReference type="PROSITE" id="PS51257">
    <property type="entry name" value="PROKAR_LIPOPROTEIN"/>
    <property type="match status" value="1"/>
</dbReference>
<feature type="non-terminal residue" evidence="2">
    <location>
        <position position="111"/>
    </location>
</feature>
<evidence type="ECO:0000313" key="2">
    <source>
        <dbReference type="EMBL" id="MFC3859548.1"/>
    </source>
</evidence>
<dbReference type="EMBL" id="JBHRZF010000018">
    <property type="protein sequence ID" value="MFC3859548.1"/>
    <property type="molecule type" value="Genomic_DNA"/>
</dbReference>
<reference evidence="3" key="1">
    <citation type="journal article" date="2019" name="Int. J. Syst. Evol. Microbiol.">
        <title>The Global Catalogue of Microorganisms (GCM) 10K type strain sequencing project: providing services to taxonomists for standard genome sequencing and annotation.</title>
        <authorList>
            <consortium name="The Broad Institute Genomics Platform"/>
            <consortium name="The Broad Institute Genome Sequencing Center for Infectious Disease"/>
            <person name="Wu L."/>
            <person name="Ma J."/>
        </authorList>
    </citation>
    <scope>NUCLEOTIDE SEQUENCE [LARGE SCALE GENOMIC DNA]</scope>
    <source>
        <strain evidence="3">CCTCC AB 2013263</strain>
    </source>
</reference>
<feature type="signal peptide" evidence="1">
    <location>
        <begin position="1"/>
        <end position="22"/>
    </location>
</feature>
<evidence type="ECO:0000313" key="3">
    <source>
        <dbReference type="Proteomes" id="UP001595748"/>
    </source>
</evidence>
<evidence type="ECO:0000256" key="1">
    <source>
        <dbReference type="SAM" id="SignalP"/>
    </source>
</evidence>
<proteinExistence type="predicted"/>
<protein>
    <recommendedName>
        <fullName evidence="4">Lipoprotein</fullName>
    </recommendedName>
</protein>
<name>A0ABV8A1I4_9DEIO</name>
<accession>A0ABV8A1I4</accession>
<evidence type="ECO:0008006" key="4">
    <source>
        <dbReference type="Google" id="ProtNLM"/>
    </source>
</evidence>
<keyword evidence="3" id="KW-1185">Reference proteome</keyword>
<organism evidence="2 3">
    <name type="scientific">Deinococcus antarcticus</name>
    <dbReference type="NCBI Taxonomy" id="1298767"/>
    <lineage>
        <taxon>Bacteria</taxon>
        <taxon>Thermotogati</taxon>
        <taxon>Deinococcota</taxon>
        <taxon>Deinococci</taxon>
        <taxon>Deinococcales</taxon>
        <taxon>Deinococcaceae</taxon>
        <taxon>Deinococcus</taxon>
    </lineage>
</organism>
<feature type="chain" id="PRO_5045377055" description="Lipoprotein" evidence="1">
    <location>
        <begin position="23"/>
        <end position="111"/>
    </location>
</feature>
<dbReference type="Proteomes" id="UP001595748">
    <property type="component" value="Unassembled WGS sequence"/>
</dbReference>